<feature type="region of interest" description="Disordered" evidence="4">
    <location>
        <begin position="1"/>
        <end position="59"/>
    </location>
</feature>
<dbReference type="Pfam" id="PF01342">
    <property type="entry name" value="SAND"/>
    <property type="match status" value="1"/>
</dbReference>
<organism evidence="6 7">
    <name type="scientific">Danio rerio</name>
    <name type="common">Zebrafish</name>
    <name type="synonym">Brachydanio rerio</name>
    <dbReference type="NCBI Taxonomy" id="7955"/>
    <lineage>
        <taxon>Eukaryota</taxon>
        <taxon>Metazoa</taxon>
        <taxon>Chordata</taxon>
        <taxon>Craniata</taxon>
        <taxon>Vertebrata</taxon>
        <taxon>Euteleostomi</taxon>
        <taxon>Actinopterygii</taxon>
        <taxon>Neopterygii</taxon>
        <taxon>Teleostei</taxon>
        <taxon>Ostariophysi</taxon>
        <taxon>Cypriniformes</taxon>
        <taxon>Danionidae</taxon>
        <taxon>Danioninae</taxon>
        <taxon>Danio</taxon>
    </lineage>
</organism>
<dbReference type="Proteomes" id="UP000000437">
    <property type="component" value="Chromosome 3"/>
</dbReference>
<evidence type="ECO:0000259" key="5">
    <source>
        <dbReference type="PROSITE" id="PS50864"/>
    </source>
</evidence>
<dbReference type="InterPro" id="IPR010919">
    <property type="entry name" value="SAND-like_dom_sf"/>
</dbReference>
<feature type="compositionally biased region" description="Basic residues" evidence="4">
    <location>
        <begin position="36"/>
        <end position="45"/>
    </location>
</feature>
<keyword evidence="1" id="KW-0805">Transcription regulation</keyword>
<feature type="compositionally biased region" description="Acidic residues" evidence="4">
    <location>
        <begin position="1"/>
        <end position="11"/>
    </location>
</feature>
<dbReference type="OrthoDB" id="1870062at2759"/>
<reference evidence="7" key="1">
    <citation type="submission" date="2025-08" db="UniProtKB">
        <authorList>
            <consortium name="RefSeq"/>
        </authorList>
    </citation>
    <scope>IDENTIFICATION</scope>
    <source>
        <strain evidence="7">Tuebingen</strain>
        <tissue evidence="7">Fibroblasts and whole tissue</tissue>
    </source>
</reference>
<evidence type="ECO:0000313" key="8">
    <source>
        <dbReference type="ZFIN" id="ZDB-GENE-141212-381"/>
    </source>
</evidence>
<dbReference type="AlphaFoldDB" id="A0A8N7T6B3"/>
<dbReference type="InterPro" id="IPR000770">
    <property type="entry name" value="SAND_dom"/>
</dbReference>
<dbReference type="SUPFAM" id="SSF63763">
    <property type="entry name" value="SAND domain-like"/>
    <property type="match status" value="1"/>
</dbReference>
<dbReference type="SMART" id="SM00258">
    <property type="entry name" value="SAND"/>
    <property type="match status" value="1"/>
</dbReference>
<keyword evidence="6" id="KW-1185">Reference proteome</keyword>
<evidence type="ECO:0000256" key="3">
    <source>
        <dbReference type="ARBA" id="ARBA00023242"/>
    </source>
</evidence>
<dbReference type="KEGG" id="dre:555518"/>
<evidence type="ECO:0000313" key="7">
    <source>
        <dbReference type="RefSeq" id="XP_683135.3"/>
    </source>
</evidence>
<dbReference type="GO" id="GO:0003677">
    <property type="term" value="F:DNA binding"/>
    <property type="evidence" value="ECO:0007669"/>
    <property type="project" value="UniProtKB-KW"/>
</dbReference>
<dbReference type="PROSITE" id="PS50864">
    <property type="entry name" value="SAND"/>
    <property type="match status" value="1"/>
</dbReference>
<feature type="domain" description="SAND" evidence="5">
    <location>
        <begin position="52"/>
        <end position="132"/>
    </location>
</feature>
<evidence type="ECO:0000256" key="2">
    <source>
        <dbReference type="ARBA" id="ARBA00023163"/>
    </source>
</evidence>
<evidence type="ECO:0000313" key="6">
    <source>
        <dbReference type="Proteomes" id="UP000000437"/>
    </source>
</evidence>
<name>A0A8N7T6B3_DANRE</name>
<dbReference type="GeneID" id="555518"/>
<dbReference type="PANTHER" id="PTHR10417">
    <property type="entry name" value="GLUCOCORTICOID MODULATORY ELEMENT-BINDING PROTEIN"/>
    <property type="match status" value="1"/>
</dbReference>
<dbReference type="RefSeq" id="XP_683135.3">
    <property type="nucleotide sequence ID" value="XM_678043.9"/>
</dbReference>
<dbReference type="PANTHER" id="PTHR10417:SF9">
    <property type="entry name" value="SP140 NUCLEAR BODY PROTEIN"/>
    <property type="match status" value="1"/>
</dbReference>
<accession>A0A8N7T6B3</accession>
<evidence type="ECO:0000256" key="1">
    <source>
        <dbReference type="ARBA" id="ARBA00023015"/>
    </source>
</evidence>
<evidence type="ECO:0000256" key="4">
    <source>
        <dbReference type="SAM" id="MobiDB-lite"/>
    </source>
</evidence>
<dbReference type="GO" id="GO:0046872">
    <property type="term" value="F:metal ion binding"/>
    <property type="evidence" value="ECO:0007669"/>
    <property type="project" value="UniProtKB-KW"/>
</dbReference>
<feature type="region of interest" description="Disordered" evidence="4">
    <location>
        <begin position="267"/>
        <end position="286"/>
    </location>
</feature>
<sequence length="378" mass="42960">MDEESVTDTESESASQWDPKSSTESESWSEGSRENRSKKRKKTRKQTSFTKFSRQSIEKKRELDVTCGDKEGILNLEKYNNDIQECIFSEGRWFTPSGFEKFGGRERSKKWKNSIRCDGLPIQELLDMMQTYGDSASTVQNETMTSELLNSLKDFPESWKSLFSKTLKVHVCRNEGEILRKQTTQTAHTDSSSDESVSVAERVKTSRRDFVISTETVSKMVESSSNDEAHTDSSSDESVSVAERVKTNRRDFTISTENVSKMITQQVESTHNDKDSPAHPNDASEPAGYSVIEEAVQPTEEVALLGFSSPHAQWQNPVEPEDTQEIGQMQLFEFLAKQFNTVNDTLKSIDATLKKLVEKQLHDSLPHYNQEHLTCHKN</sequence>
<feature type="region of interest" description="Disordered" evidence="4">
    <location>
        <begin position="218"/>
        <end position="244"/>
    </location>
</feature>
<dbReference type="AGR" id="ZFIN:ZDB-GENE-141212-381"/>
<protein>
    <submittedName>
        <fullName evidence="7">Uncharacterized protein si:dkey-68o6.6</fullName>
    </submittedName>
</protein>
<gene>
    <name evidence="7 8" type="primary">si:dkey-68o6.6</name>
</gene>
<proteinExistence type="predicted"/>
<dbReference type="ZFIN" id="ZDB-GENE-141212-381">
    <property type="gene designation" value="si:dkey-68o6.6"/>
</dbReference>
<dbReference type="Gene3D" id="3.10.390.10">
    <property type="entry name" value="SAND domain-like"/>
    <property type="match status" value="1"/>
</dbReference>
<keyword evidence="2" id="KW-0804">Transcription</keyword>
<keyword evidence="3" id="KW-0539">Nucleus</keyword>